<evidence type="ECO:0000313" key="1">
    <source>
        <dbReference type="EMBL" id="MFD1634413.1"/>
    </source>
</evidence>
<dbReference type="EMBL" id="JBHUDL010000010">
    <property type="protein sequence ID" value="MFD1634413.1"/>
    <property type="molecule type" value="Genomic_DNA"/>
</dbReference>
<accession>A0ABD6D174</accession>
<protein>
    <submittedName>
        <fullName evidence="1">CoxG family protein</fullName>
    </submittedName>
</protein>
<dbReference type="RefSeq" id="WP_256404661.1">
    <property type="nucleotide sequence ID" value="NZ_CP187151.1"/>
</dbReference>
<dbReference type="InterPro" id="IPR023393">
    <property type="entry name" value="START-like_dom_sf"/>
</dbReference>
<dbReference type="AlphaFoldDB" id="A0ABD6D174"/>
<dbReference type="PANTHER" id="PTHR38588">
    <property type="entry name" value="BLL0334 PROTEIN"/>
    <property type="match status" value="1"/>
</dbReference>
<dbReference type="InterPro" id="IPR010419">
    <property type="entry name" value="CO_DH_gsu"/>
</dbReference>
<dbReference type="PANTHER" id="PTHR38588:SF1">
    <property type="entry name" value="BLL0334 PROTEIN"/>
    <property type="match status" value="1"/>
</dbReference>
<evidence type="ECO:0000313" key="2">
    <source>
        <dbReference type="Proteomes" id="UP001597075"/>
    </source>
</evidence>
<dbReference type="Pfam" id="PF06240">
    <property type="entry name" value="COXG"/>
    <property type="match status" value="1"/>
</dbReference>
<dbReference type="Gene3D" id="3.30.530.20">
    <property type="match status" value="1"/>
</dbReference>
<gene>
    <name evidence="1" type="ORF">ACFSBJ_11825</name>
</gene>
<dbReference type="SUPFAM" id="SSF55961">
    <property type="entry name" value="Bet v1-like"/>
    <property type="match status" value="1"/>
</dbReference>
<sequence length="199" mass="21684">MEFDGTFGLADVTTEEVWLALSDPVMIKNALPGCQFLVEVDNPDDVDFDALEEAAAEEEDPATLPEADPEEVAERGLAQGGHYAALVQVGVGSVKPRFETVVTIDRREFPEMDASGQGSASDSSFEMDSGMTLVETDDGVDVEWWTEADVFGRVAQMGQRVINPVANRVVGRFFKQVQKELSDVGDESSGLRDRISSYI</sequence>
<dbReference type="Proteomes" id="UP001597075">
    <property type="component" value="Unassembled WGS sequence"/>
</dbReference>
<organism evidence="1 2">
    <name type="scientific">Haloplanus ruber</name>
    <dbReference type="NCBI Taxonomy" id="869892"/>
    <lineage>
        <taxon>Archaea</taxon>
        <taxon>Methanobacteriati</taxon>
        <taxon>Methanobacteriota</taxon>
        <taxon>Stenosarchaea group</taxon>
        <taxon>Halobacteria</taxon>
        <taxon>Halobacteriales</taxon>
        <taxon>Haloferacaceae</taxon>
        <taxon>Haloplanus</taxon>
    </lineage>
</organism>
<name>A0ABD6D174_9EURY</name>
<keyword evidence="2" id="KW-1185">Reference proteome</keyword>
<proteinExistence type="predicted"/>
<comment type="caution">
    <text evidence="1">The sequence shown here is derived from an EMBL/GenBank/DDBJ whole genome shotgun (WGS) entry which is preliminary data.</text>
</comment>
<reference evidence="1 2" key="1">
    <citation type="journal article" date="2019" name="Int. J. Syst. Evol. Microbiol.">
        <title>The Global Catalogue of Microorganisms (GCM) 10K type strain sequencing project: providing services to taxonomists for standard genome sequencing and annotation.</title>
        <authorList>
            <consortium name="The Broad Institute Genomics Platform"/>
            <consortium name="The Broad Institute Genome Sequencing Center for Infectious Disease"/>
            <person name="Wu L."/>
            <person name="Ma J."/>
        </authorList>
    </citation>
    <scope>NUCLEOTIDE SEQUENCE [LARGE SCALE GENOMIC DNA]</scope>
    <source>
        <strain evidence="1 2">CGMCC 1.10594</strain>
    </source>
</reference>